<accession>A0A034WU82</accession>
<dbReference type="EMBL" id="GHWJ01005543">
    <property type="protein sequence ID" value="NOV38280.1"/>
    <property type="molecule type" value="Transcribed_RNA"/>
</dbReference>
<proteinExistence type="predicted"/>
<reference evidence="1" key="1">
    <citation type="journal article" date="2014" name="PLoS ONE">
        <title>Proteomic Analysis of Cattle Tick Rhipicephalus (Boophilus) microplus Saliva: A Comparison between Partially and Fully Engorged Females.</title>
        <authorList>
            <person name="Tirloni L."/>
            <person name="Reck J."/>
            <person name="Terra R.M."/>
            <person name="Martins J.R."/>
            <person name="Mulenga A."/>
            <person name="Sherman N.E."/>
            <person name="Fox J.W."/>
            <person name="Yates J.R.III."/>
            <person name="Termignoni C."/>
            <person name="Pinto A.F."/>
            <person name="da Silva Vaz I.Jr."/>
        </authorList>
    </citation>
    <scope>NUCLEOTIDE SEQUENCE</scope>
</reference>
<dbReference type="Pfam" id="PF02098">
    <property type="entry name" value="His_binding"/>
    <property type="match status" value="1"/>
</dbReference>
<dbReference type="InterPro" id="IPR012674">
    <property type="entry name" value="Calycin"/>
</dbReference>
<dbReference type="OrthoDB" id="6477457at2759"/>
<evidence type="ECO:0000313" key="2">
    <source>
        <dbReference type="EMBL" id="NOV38280.1"/>
    </source>
</evidence>
<dbReference type="SUPFAM" id="SSF50814">
    <property type="entry name" value="Lipocalins"/>
    <property type="match status" value="1"/>
</dbReference>
<dbReference type="GO" id="GO:0043176">
    <property type="term" value="F:amine binding"/>
    <property type="evidence" value="ECO:0007669"/>
    <property type="project" value="InterPro"/>
</dbReference>
<dbReference type="EMBL" id="GBBO01000007">
    <property type="protein sequence ID" value="JAC59121.1"/>
    <property type="molecule type" value="Transcribed_RNA"/>
</dbReference>
<organism evidence="1">
    <name type="scientific">Rhipicephalus microplus</name>
    <name type="common">Cattle tick</name>
    <name type="synonym">Boophilus microplus</name>
    <dbReference type="NCBI Taxonomy" id="6941"/>
    <lineage>
        <taxon>Eukaryota</taxon>
        <taxon>Metazoa</taxon>
        <taxon>Ecdysozoa</taxon>
        <taxon>Arthropoda</taxon>
        <taxon>Chelicerata</taxon>
        <taxon>Arachnida</taxon>
        <taxon>Acari</taxon>
        <taxon>Parasitiformes</taxon>
        <taxon>Ixodida</taxon>
        <taxon>Ixodoidea</taxon>
        <taxon>Ixodidae</taxon>
        <taxon>Rhipicephalinae</taxon>
        <taxon>Rhipicephalus</taxon>
        <taxon>Boophilus</taxon>
    </lineage>
</organism>
<sequence>HYGRGSQGRLPRRPVVNPRVLQSRVSPCCRILAVHSHLVNMGWLNNGASVVFAVIVTGSIVTHHPPREPTDAFRMLGAFPRVVAISSSNNDTSFKCLAATRTHFDLEAKKASYVWHLGGSHAATATRNVTFDIQAGNAPDQTTYFIDNDRTRPYTAYYNYTDYETCMVMIVPYNNHDHCLLWVKPAVTHAVPRHCLDNYEETCDVRVLQYDNDLCGHQE</sequence>
<dbReference type="Gene3D" id="2.40.128.20">
    <property type="match status" value="1"/>
</dbReference>
<feature type="non-terminal residue" evidence="1">
    <location>
        <position position="1"/>
    </location>
</feature>
<evidence type="ECO:0000313" key="1">
    <source>
        <dbReference type="EMBL" id="JAC59121.1"/>
    </source>
</evidence>
<name>A0A034WU82_RHIMP</name>
<dbReference type="SMR" id="A0A034WU82"/>
<dbReference type="VEuPathDB" id="VectorBase:LOC119186536"/>
<reference evidence="2" key="2">
    <citation type="submission" date="2019-09" db="EMBL/GenBank/DDBJ databases">
        <title>Organ-specific transcriptomic study of the physiology of the cattle tick, Rhipicephalus microplus.</title>
        <authorList>
            <person name="Tirloni L."/>
            <person name="Braz G."/>
            <person name="Gandara A.C.P."/>
            <person name="Sabadin G.A."/>
            <person name="da Silva R.M."/>
            <person name="Guizzo M.G."/>
            <person name="Machado J.A."/>
            <person name="Costa E.P."/>
            <person name="Gomes H.F."/>
            <person name="Moraes J."/>
            <person name="Mota M.B.S."/>
            <person name="Mesquita R.D."/>
            <person name="Alvarenga P.H."/>
            <person name="Alves F."/>
            <person name="Seixas A."/>
            <person name="da Fonseca R.N."/>
            <person name="Fogaca A."/>
            <person name="Logullo C."/>
            <person name="Tanaka A."/>
            <person name="Daffre S."/>
            <person name="Termignoni C."/>
            <person name="Vaz I.S.Jr."/>
            <person name="Oliveira P.L."/>
            <person name="Ribeiro J.M."/>
        </authorList>
    </citation>
    <scope>NUCLEOTIDE SEQUENCE</scope>
    <source>
        <strain evidence="2">Porto Alegre</strain>
    </source>
</reference>
<dbReference type="InterPro" id="IPR002970">
    <property type="entry name" value="Tick_his-bd"/>
</dbReference>
<protein>
    <submittedName>
        <fullName evidence="1">Lipocalin 35</fullName>
    </submittedName>
    <submittedName>
        <fullName evidence="2">Putative lipocalin-5 1 lipocalin fat body overexpressed</fullName>
    </submittedName>
</protein>
<dbReference type="AlphaFoldDB" id="A0A034WU82"/>
<dbReference type="GO" id="GO:0030682">
    <property type="term" value="P:symbiont-mediated perturbation of host defenses"/>
    <property type="evidence" value="ECO:0007669"/>
    <property type="project" value="InterPro"/>
</dbReference>